<keyword evidence="3" id="KW-1185">Reference proteome</keyword>
<accession>A0A830BMY4</accession>
<organism evidence="2 3">
    <name type="scientific">Phtheirospermum japonicum</name>
    <dbReference type="NCBI Taxonomy" id="374723"/>
    <lineage>
        <taxon>Eukaryota</taxon>
        <taxon>Viridiplantae</taxon>
        <taxon>Streptophyta</taxon>
        <taxon>Embryophyta</taxon>
        <taxon>Tracheophyta</taxon>
        <taxon>Spermatophyta</taxon>
        <taxon>Magnoliopsida</taxon>
        <taxon>eudicotyledons</taxon>
        <taxon>Gunneridae</taxon>
        <taxon>Pentapetalae</taxon>
        <taxon>asterids</taxon>
        <taxon>lamiids</taxon>
        <taxon>Lamiales</taxon>
        <taxon>Orobanchaceae</taxon>
        <taxon>Orobanchaceae incertae sedis</taxon>
        <taxon>Phtheirospermum</taxon>
    </lineage>
</organism>
<sequence length="108" mass="12641">MASGSSSSNTMSSILDEYHQQMRRMTSNEGRSELDIYLGEECILRNDVDVLEYWKYRSCLLPETVQTLICTRNWLHGFKEVEVSEMKESEEKHSMGMEDSNMFEDENI</sequence>
<protein>
    <recommendedName>
        <fullName evidence="4">HAT C-terminal dimerisation domain-containing protein</fullName>
    </recommendedName>
</protein>
<reference evidence="2" key="1">
    <citation type="submission" date="2020-07" db="EMBL/GenBank/DDBJ databases">
        <title>Ethylene signaling mediates host invasion by parasitic plants.</title>
        <authorList>
            <person name="Yoshida S."/>
        </authorList>
    </citation>
    <scope>NUCLEOTIDE SEQUENCE</scope>
    <source>
        <strain evidence="2">Okayama</strain>
    </source>
</reference>
<name>A0A830BMY4_9LAMI</name>
<proteinExistence type="predicted"/>
<evidence type="ECO:0008006" key="4">
    <source>
        <dbReference type="Google" id="ProtNLM"/>
    </source>
</evidence>
<dbReference type="SUPFAM" id="SSF53098">
    <property type="entry name" value="Ribonuclease H-like"/>
    <property type="match status" value="1"/>
</dbReference>
<gene>
    <name evidence="2" type="ORF">PHJA_000480500</name>
</gene>
<dbReference type="EMBL" id="BMAC01000063">
    <property type="protein sequence ID" value="GFP83371.1"/>
    <property type="molecule type" value="Genomic_DNA"/>
</dbReference>
<evidence type="ECO:0000313" key="2">
    <source>
        <dbReference type="EMBL" id="GFP83371.1"/>
    </source>
</evidence>
<feature type="region of interest" description="Disordered" evidence="1">
    <location>
        <begin position="86"/>
        <end position="108"/>
    </location>
</feature>
<evidence type="ECO:0000256" key="1">
    <source>
        <dbReference type="SAM" id="MobiDB-lite"/>
    </source>
</evidence>
<feature type="compositionally biased region" description="Low complexity" evidence="1">
    <location>
        <begin position="1"/>
        <end position="13"/>
    </location>
</feature>
<feature type="region of interest" description="Disordered" evidence="1">
    <location>
        <begin position="1"/>
        <end position="30"/>
    </location>
</feature>
<comment type="caution">
    <text evidence="2">The sequence shown here is derived from an EMBL/GenBank/DDBJ whole genome shotgun (WGS) entry which is preliminary data.</text>
</comment>
<feature type="compositionally biased region" description="Basic and acidic residues" evidence="1">
    <location>
        <begin position="86"/>
        <end position="96"/>
    </location>
</feature>
<dbReference type="AlphaFoldDB" id="A0A830BMY4"/>
<dbReference type="PANTHER" id="PTHR23272:SF166">
    <property type="entry name" value="ZINC FINGER BED DOMAIN-CONTAINING PROTEIN RICESLEEPER 2-LIKE ISOFORM X1"/>
    <property type="match status" value="1"/>
</dbReference>
<dbReference type="PANTHER" id="PTHR23272">
    <property type="entry name" value="BED FINGER-RELATED"/>
    <property type="match status" value="1"/>
</dbReference>
<dbReference type="InterPro" id="IPR012337">
    <property type="entry name" value="RNaseH-like_sf"/>
</dbReference>
<dbReference type="OrthoDB" id="1433699at2759"/>
<evidence type="ECO:0000313" key="3">
    <source>
        <dbReference type="Proteomes" id="UP000653305"/>
    </source>
</evidence>
<dbReference type="Proteomes" id="UP000653305">
    <property type="component" value="Unassembled WGS sequence"/>
</dbReference>